<dbReference type="GO" id="GO:0000398">
    <property type="term" value="P:mRNA splicing, via spliceosome"/>
    <property type="evidence" value="ECO:0007669"/>
    <property type="project" value="UniProtKB-UniRule"/>
</dbReference>
<evidence type="ECO:0000256" key="3">
    <source>
        <dbReference type="ARBA" id="ARBA00022664"/>
    </source>
</evidence>
<organism evidence="9 10">
    <name type="scientific">Citrus sinensis</name>
    <name type="common">Sweet orange</name>
    <name type="synonym">Citrus aurantium var. sinensis</name>
    <dbReference type="NCBI Taxonomy" id="2711"/>
    <lineage>
        <taxon>Eukaryota</taxon>
        <taxon>Viridiplantae</taxon>
        <taxon>Streptophyta</taxon>
        <taxon>Embryophyta</taxon>
        <taxon>Tracheophyta</taxon>
        <taxon>Spermatophyta</taxon>
        <taxon>Magnoliopsida</taxon>
        <taxon>eudicotyledons</taxon>
        <taxon>Gunneridae</taxon>
        <taxon>Pentapetalae</taxon>
        <taxon>rosids</taxon>
        <taxon>malvids</taxon>
        <taxon>Sapindales</taxon>
        <taxon>Rutaceae</taxon>
        <taxon>Aurantioideae</taxon>
        <taxon>Citrus</taxon>
    </lineage>
</organism>
<dbReference type="SMR" id="A0A067DUG7"/>
<evidence type="ECO:0000256" key="5">
    <source>
        <dbReference type="ARBA" id="ARBA00023187"/>
    </source>
</evidence>
<evidence type="ECO:0000256" key="6">
    <source>
        <dbReference type="ARBA" id="ARBA00023242"/>
    </source>
</evidence>
<comment type="function">
    <text evidence="7">Involved in pre-mRNA splicing.</text>
</comment>
<evidence type="ECO:0000259" key="8">
    <source>
        <dbReference type="Pfam" id="PF11708"/>
    </source>
</evidence>
<evidence type="ECO:0000313" key="10">
    <source>
        <dbReference type="Proteomes" id="UP000027120"/>
    </source>
</evidence>
<keyword evidence="4 7" id="KW-0747">Spliceosome</keyword>
<comment type="subcellular location">
    <subcellularLocation>
        <location evidence="1 7">Nucleus</location>
    </subcellularLocation>
</comment>
<dbReference type="InterPro" id="IPR039974">
    <property type="entry name" value="Splicing_factor_SLU7"/>
</dbReference>
<proteinExistence type="inferred from homology"/>
<comment type="similarity">
    <text evidence="2 7">Belongs to the SLU7 family.</text>
</comment>
<comment type="subunit">
    <text evidence="7">Associated with the spliceosome.</text>
</comment>
<dbReference type="Pfam" id="PF11708">
    <property type="entry name" value="Slu7"/>
    <property type="match status" value="1"/>
</dbReference>
<reference evidence="9 10" key="1">
    <citation type="submission" date="2014-04" db="EMBL/GenBank/DDBJ databases">
        <authorList>
            <consortium name="International Citrus Genome Consortium"/>
            <person name="Gmitter F."/>
            <person name="Chen C."/>
            <person name="Farmerie W."/>
            <person name="Harkins T."/>
            <person name="Desany B."/>
            <person name="Mohiuddin M."/>
            <person name="Kodira C."/>
            <person name="Borodovsky M."/>
            <person name="Lomsadze A."/>
            <person name="Burns P."/>
            <person name="Jenkins J."/>
            <person name="Prochnik S."/>
            <person name="Shu S."/>
            <person name="Chapman J."/>
            <person name="Pitluck S."/>
            <person name="Schmutz J."/>
            <person name="Rokhsar D."/>
        </authorList>
    </citation>
    <scope>NUCLEOTIDE SEQUENCE</scope>
</reference>
<keyword evidence="6 7" id="KW-0539">Nucleus</keyword>
<name>A0A067DUG7_CITSI</name>
<dbReference type="STRING" id="2711.A0A067DUG7"/>
<dbReference type="PANTHER" id="PTHR12942">
    <property type="entry name" value="STEP II SPLICING FACTOR SLU7"/>
    <property type="match status" value="1"/>
</dbReference>
<evidence type="ECO:0000256" key="2">
    <source>
        <dbReference type="ARBA" id="ARBA00007203"/>
    </source>
</evidence>
<keyword evidence="5 7" id="KW-0508">mRNA splicing</keyword>
<sequence>MRVTLRILPQVKKGVCGNGSGITGTNRDLRIREDIPKYLLNLDENSAYYDPKIRSMREDLNPDDNPNEKFYAGYNRYRMGGQALEWKQVNIHAWKASGRGQDIHPEAALTQAELHYRWEKDIEEKKRLCKKEKIMEKYGNAASED</sequence>
<evidence type="ECO:0000256" key="1">
    <source>
        <dbReference type="ARBA" id="ARBA00004123"/>
    </source>
</evidence>
<evidence type="ECO:0000313" key="9">
    <source>
        <dbReference type="EMBL" id="KDO46503.1"/>
    </source>
</evidence>
<dbReference type="GO" id="GO:0030628">
    <property type="term" value="F:pre-mRNA 3'-splice site binding"/>
    <property type="evidence" value="ECO:0007669"/>
    <property type="project" value="UniProtKB-UniRule"/>
</dbReference>
<gene>
    <name evidence="9" type="ORF">CISIN_1g032225mg</name>
</gene>
<dbReference type="Proteomes" id="UP000027120">
    <property type="component" value="Unassembled WGS sequence"/>
</dbReference>
<keyword evidence="3 7" id="KW-0507">mRNA processing</keyword>
<dbReference type="AlphaFoldDB" id="A0A067DUG7"/>
<dbReference type="EMBL" id="KK785206">
    <property type="protein sequence ID" value="KDO46503.1"/>
    <property type="molecule type" value="Genomic_DNA"/>
</dbReference>
<evidence type="ECO:0000256" key="7">
    <source>
        <dbReference type="RuleBase" id="RU367071"/>
    </source>
</evidence>
<evidence type="ECO:0000256" key="4">
    <source>
        <dbReference type="ARBA" id="ARBA00022728"/>
    </source>
</evidence>
<keyword evidence="10" id="KW-1185">Reference proteome</keyword>
<dbReference type="GO" id="GO:0005681">
    <property type="term" value="C:spliceosomal complex"/>
    <property type="evidence" value="ECO:0007669"/>
    <property type="project" value="UniProtKB-UniRule"/>
</dbReference>
<dbReference type="InterPro" id="IPR021715">
    <property type="entry name" value="Slu7_dom"/>
</dbReference>
<dbReference type="PANTHER" id="PTHR12942:SF2">
    <property type="entry name" value="PRE-MRNA-SPLICING FACTOR SLU7"/>
    <property type="match status" value="1"/>
</dbReference>
<accession>A0A067DUG7</accession>
<feature type="domain" description="Pre-mRNA-splicing factor SLU7" evidence="8">
    <location>
        <begin position="22"/>
        <end position="142"/>
    </location>
</feature>
<protein>
    <recommendedName>
        <fullName evidence="7">Pre-mRNA-splicing factor SLU7</fullName>
    </recommendedName>
</protein>